<feature type="transmembrane region" description="Helical" evidence="5">
    <location>
        <begin position="27"/>
        <end position="46"/>
    </location>
</feature>
<dbReference type="Proteomes" id="UP001317191">
    <property type="component" value="Unassembled WGS sequence"/>
</dbReference>
<keyword evidence="4 5" id="KW-0472">Membrane</keyword>
<dbReference type="InterPro" id="IPR049453">
    <property type="entry name" value="Memb_transporter_dom"/>
</dbReference>
<feature type="transmembrane region" description="Helical" evidence="5">
    <location>
        <begin position="294"/>
        <end position="311"/>
    </location>
</feature>
<feature type="transmembrane region" description="Helical" evidence="5">
    <location>
        <begin position="323"/>
        <end position="341"/>
    </location>
</feature>
<keyword evidence="8" id="KW-1185">Reference proteome</keyword>
<feature type="transmembrane region" description="Helical" evidence="5">
    <location>
        <begin position="76"/>
        <end position="94"/>
    </location>
</feature>
<evidence type="ECO:0000313" key="7">
    <source>
        <dbReference type="EMBL" id="MCL9808922.1"/>
    </source>
</evidence>
<dbReference type="EMBL" id="JAMLJM010000003">
    <property type="protein sequence ID" value="MCL9808922.1"/>
    <property type="molecule type" value="Genomic_DNA"/>
</dbReference>
<evidence type="ECO:0000256" key="1">
    <source>
        <dbReference type="ARBA" id="ARBA00004141"/>
    </source>
</evidence>
<sequence>MDSSAQKTSLQSLWKDFFTLKPNHRHWTIPFLAAACTGVPLFVGLATDTLSSALTVSFAGLVILYMPVASNFVNRMATLLICSFGFIVCFGIGLTFSFNPIVSCIAFGLLSAVVHWISLLFRLKPPGNFFFLMLASLASSMPFNLEQIPEKIGLVAMGTILACFLALVFSLMKKKSILTQELQTSTPLLPMPTYTDYVEAFIIGFFMFAAMLVGSLFALEKPYWIPISCLAVMQGATTYRIWERGLQRIAGTIVGLGLCWLILSQIQDPVGICVAIVLLQFIVESLITRHYGLAVIFITPMTILLAETSAANLDANTLIVTRFWDILIGSLIGAIGGWFVHNEKLRYQAVKSIRMTQLTLKRKN</sequence>
<feature type="transmembrane region" description="Helical" evidence="5">
    <location>
        <begin position="100"/>
        <end position="121"/>
    </location>
</feature>
<dbReference type="RefSeq" id="WP_250592322.1">
    <property type="nucleotide sequence ID" value="NZ_JAMLJM010000003.1"/>
</dbReference>
<evidence type="ECO:0000256" key="2">
    <source>
        <dbReference type="ARBA" id="ARBA00022692"/>
    </source>
</evidence>
<reference evidence="7 8" key="1">
    <citation type="submission" date="2022-05" db="EMBL/GenBank/DDBJ databases">
        <title>Flavobacterium sp., isolated from activated sludge.</title>
        <authorList>
            <person name="Ran Q."/>
        </authorList>
    </citation>
    <scope>NUCLEOTIDE SEQUENCE [LARGE SCALE GENOMIC DNA]</scope>
    <source>
        <strain evidence="7 8">HXWNR70</strain>
    </source>
</reference>
<evidence type="ECO:0000259" key="6">
    <source>
        <dbReference type="Pfam" id="PF13515"/>
    </source>
</evidence>
<evidence type="ECO:0000256" key="5">
    <source>
        <dbReference type="SAM" id="Phobius"/>
    </source>
</evidence>
<feature type="domain" description="Integral membrane bound transporter" evidence="6">
    <location>
        <begin position="210"/>
        <end position="335"/>
    </location>
</feature>
<evidence type="ECO:0000313" key="8">
    <source>
        <dbReference type="Proteomes" id="UP001317191"/>
    </source>
</evidence>
<accession>A0ABT0TN74</accession>
<feature type="transmembrane region" description="Helical" evidence="5">
    <location>
        <begin position="197"/>
        <end position="217"/>
    </location>
</feature>
<feature type="transmembrane region" description="Helical" evidence="5">
    <location>
        <begin position="151"/>
        <end position="172"/>
    </location>
</feature>
<feature type="transmembrane region" description="Helical" evidence="5">
    <location>
        <begin position="52"/>
        <end position="69"/>
    </location>
</feature>
<dbReference type="Pfam" id="PF13515">
    <property type="entry name" value="FUSC_2"/>
    <property type="match status" value="1"/>
</dbReference>
<protein>
    <submittedName>
        <fullName evidence="7">FUSC family protein</fullName>
    </submittedName>
</protein>
<proteinExistence type="predicted"/>
<gene>
    <name evidence="7" type="ORF">NAT50_06065</name>
</gene>
<keyword evidence="3 5" id="KW-1133">Transmembrane helix</keyword>
<organism evidence="7 8">
    <name type="scientific">Flavobacterium luminosum</name>
    <dbReference type="NCBI Taxonomy" id="2949086"/>
    <lineage>
        <taxon>Bacteria</taxon>
        <taxon>Pseudomonadati</taxon>
        <taxon>Bacteroidota</taxon>
        <taxon>Flavobacteriia</taxon>
        <taxon>Flavobacteriales</taxon>
        <taxon>Flavobacteriaceae</taxon>
        <taxon>Flavobacterium</taxon>
    </lineage>
</organism>
<evidence type="ECO:0000256" key="3">
    <source>
        <dbReference type="ARBA" id="ARBA00022989"/>
    </source>
</evidence>
<comment type="caution">
    <text evidence="7">The sequence shown here is derived from an EMBL/GenBank/DDBJ whole genome shotgun (WGS) entry which is preliminary data.</text>
</comment>
<feature type="transmembrane region" description="Helical" evidence="5">
    <location>
        <begin position="223"/>
        <end position="239"/>
    </location>
</feature>
<keyword evidence="2 5" id="KW-0812">Transmembrane</keyword>
<feature type="transmembrane region" description="Helical" evidence="5">
    <location>
        <begin position="246"/>
        <end position="263"/>
    </location>
</feature>
<name>A0ABT0TN74_9FLAO</name>
<comment type="subcellular location">
    <subcellularLocation>
        <location evidence="1">Membrane</location>
        <topology evidence="1">Multi-pass membrane protein</topology>
    </subcellularLocation>
</comment>
<evidence type="ECO:0000256" key="4">
    <source>
        <dbReference type="ARBA" id="ARBA00023136"/>
    </source>
</evidence>